<feature type="domain" description="HNH nuclease" evidence="3">
    <location>
        <begin position="364"/>
        <end position="416"/>
    </location>
</feature>
<dbReference type="GO" id="GO:0008270">
    <property type="term" value="F:zinc ion binding"/>
    <property type="evidence" value="ECO:0007669"/>
    <property type="project" value="InterPro"/>
</dbReference>
<evidence type="ECO:0000256" key="2">
    <source>
        <dbReference type="SAM" id="MobiDB-lite"/>
    </source>
</evidence>
<keyword evidence="4" id="KW-0378">Hydrolase</keyword>
<evidence type="ECO:0000313" key="5">
    <source>
        <dbReference type="Proteomes" id="UP000336646"/>
    </source>
</evidence>
<accession>A0A6C1TUG1</accession>
<name>A0A6C1TUG1_9CORY</name>
<dbReference type="Gene3D" id="1.10.30.50">
    <property type="match status" value="1"/>
</dbReference>
<dbReference type="GO" id="GO:0003676">
    <property type="term" value="F:nucleic acid binding"/>
    <property type="evidence" value="ECO:0007669"/>
    <property type="project" value="InterPro"/>
</dbReference>
<keyword evidence="4" id="KW-0540">Nuclease</keyword>
<protein>
    <submittedName>
        <fullName evidence="4">HNH endonuclease</fullName>
    </submittedName>
</protein>
<dbReference type="Pfam" id="PF02720">
    <property type="entry name" value="DUF222"/>
    <property type="match status" value="1"/>
</dbReference>
<dbReference type="GO" id="GO:0004519">
    <property type="term" value="F:endonuclease activity"/>
    <property type="evidence" value="ECO:0007669"/>
    <property type="project" value="UniProtKB-KW"/>
</dbReference>
<feature type="region of interest" description="Disordered" evidence="2">
    <location>
        <begin position="436"/>
        <end position="455"/>
    </location>
</feature>
<sequence>MRTKLSLLIDAIAHATDTLSATFSTPENLTFAAVHADMERLNTALVKLALIDASFAFIAERDGAGSTVGANHATQYLTDVLGLSRSEAMDRLHRGRRLFGPPEMPEPPSEPAPDPEQEEKRAREEEHRKAEAAKARAEARRNAARVNAEKQKIIAYGLRNLNEHANPGFDELHNKALAEAKKRTPEDLRTWLRDEVRRANRAGRDYDGQIDPFAAWKKRSVAFGHPDSDGLTRLIVSGPAAELALLKALIQPGYAPGTNTYAPASEDTRTRAQRGFDQLMAIARAYESGKTKSGAGVCSIVLSLTLDDLLGANHSTTFPTNTGTDFTALDAIRLGLGGTDFLLQLDDVTGLPLSMGSTRLAAVHQKLALLAIQGVCAWAGCTKAAMEMEAHHILAYKDGGLTDIANLAGLCREHHRCNNDARNGAGNKGYVDLNPETGRIEHHPADGSPPRTNETHGYHNCAAAKIRRRAHKRPTTRVNPAQPTLFPL</sequence>
<feature type="compositionally biased region" description="Pro residues" evidence="2">
    <location>
        <begin position="102"/>
        <end position="114"/>
    </location>
</feature>
<dbReference type="InterPro" id="IPR003870">
    <property type="entry name" value="DUF222"/>
</dbReference>
<dbReference type="Pfam" id="PF01844">
    <property type="entry name" value="HNH"/>
    <property type="match status" value="1"/>
</dbReference>
<comment type="similarity">
    <text evidence="1">Belongs to the Rv1128c/1148c/1588c/1702c/1945/3466 family.</text>
</comment>
<gene>
    <name evidence="4" type="ORF">EKI59_11030</name>
</gene>
<dbReference type="CDD" id="cd00085">
    <property type="entry name" value="HNHc"/>
    <property type="match status" value="1"/>
</dbReference>
<comment type="caution">
    <text evidence="4">The sequence shown here is derived from an EMBL/GenBank/DDBJ whole genome shotgun (WGS) entry which is preliminary data.</text>
</comment>
<dbReference type="Proteomes" id="UP000336646">
    <property type="component" value="Unassembled WGS sequence"/>
</dbReference>
<feature type="compositionally biased region" description="Basic and acidic residues" evidence="2">
    <location>
        <begin position="118"/>
        <end position="144"/>
    </location>
</feature>
<evidence type="ECO:0000259" key="3">
    <source>
        <dbReference type="SMART" id="SM00507"/>
    </source>
</evidence>
<proteinExistence type="inferred from homology"/>
<keyword evidence="4" id="KW-0255">Endonuclease</keyword>
<feature type="region of interest" description="Disordered" evidence="2">
    <location>
        <begin position="96"/>
        <end position="144"/>
    </location>
</feature>
<evidence type="ECO:0000256" key="1">
    <source>
        <dbReference type="ARBA" id="ARBA00023450"/>
    </source>
</evidence>
<dbReference type="AlphaFoldDB" id="A0A6C1TUG1"/>
<dbReference type="OrthoDB" id="4398180at2"/>
<evidence type="ECO:0000313" key="4">
    <source>
        <dbReference type="EMBL" id="TVS26224.1"/>
    </source>
</evidence>
<dbReference type="InterPro" id="IPR002711">
    <property type="entry name" value="HNH"/>
</dbReference>
<dbReference type="SMART" id="SM00507">
    <property type="entry name" value="HNHc"/>
    <property type="match status" value="1"/>
</dbReference>
<dbReference type="RefSeq" id="WP_144773789.1">
    <property type="nucleotide sequence ID" value="NZ_JALXLI010000032.1"/>
</dbReference>
<dbReference type="EMBL" id="RXIR01000033">
    <property type="protein sequence ID" value="TVS26224.1"/>
    <property type="molecule type" value="Genomic_DNA"/>
</dbReference>
<organism evidence="4 5">
    <name type="scientific">Corynebacterium sanguinis</name>
    <dbReference type="NCBI Taxonomy" id="2594913"/>
    <lineage>
        <taxon>Bacteria</taxon>
        <taxon>Bacillati</taxon>
        <taxon>Actinomycetota</taxon>
        <taxon>Actinomycetes</taxon>
        <taxon>Mycobacteriales</taxon>
        <taxon>Corynebacteriaceae</taxon>
        <taxon>Corynebacterium</taxon>
    </lineage>
</organism>
<reference evidence="4 5" key="1">
    <citation type="submission" date="2018-12" db="EMBL/GenBank/DDBJ databases">
        <title>Corynebacterium sanguinis sp. nov., a clinically-associated and environmental corynebacterium.</title>
        <authorList>
            <person name="Gonzales-Siles L."/>
            <person name="Jaen-Luchoro D."/>
            <person name="Cardew S."/>
            <person name="Inganas E."/>
            <person name="Ohlen M."/>
            <person name="Jensie-Markopolous S."/>
            <person name="Pinyeiro-Iglesias B."/>
            <person name="Molin K."/>
            <person name="Skovbjerg S."/>
            <person name="Svensson-Stadler L."/>
            <person name="Funke G."/>
            <person name="Moore E.R.B."/>
        </authorList>
    </citation>
    <scope>NUCLEOTIDE SEQUENCE [LARGE SCALE GENOMIC DNA]</scope>
    <source>
        <strain evidence="4 5">58734</strain>
    </source>
</reference>
<dbReference type="InterPro" id="IPR003615">
    <property type="entry name" value="HNH_nuc"/>
</dbReference>